<keyword evidence="5" id="KW-0574">Periplasm</keyword>
<evidence type="ECO:0000256" key="6">
    <source>
        <dbReference type="ARBA" id="ARBA00023002"/>
    </source>
</evidence>
<dbReference type="SUPFAM" id="SSF46626">
    <property type="entry name" value="Cytochrome c"/>
    <property type="match status" value="2"/>
</dbReference>
<feature type="signal peptide" evidence="9">
    <location>
        <begin position="1"/>
        <end position="19"/>
    </location>
</feature>
<dbReference type="InterPro" id="IPR004852">
    <property type="entry name" value="Di-haem_cyt_c_peroxidsae"/>
</dbReference>
<gene>
    <name evidence="11" type="ORF">P3W85_06955</name>
</gene>
<accession>A0ABT6AJA7</accession>
<keyword evidence="6" id="KW-0560">Oxidoreductase</keyword>
<comment type="subcellular location">
    <subcellularLocation>
        <location evidence="1">Periplasm</location>
    </subcellularLocation>
</comment>
<reference evidence="11 12" key="1">
    <citation type="submission" date="2023-03" db="EMBL/GenBank/DDBJ databases">
        <title>Draft assemblies of triclosan tolerant bacteria isolated from returned activated sludge.</title>
        <authorList>
            <person name="Van Hamelsveld S."/>
        </authorList>
    </citation>
    <scope>NUCLEOTIDE SEQUENCE [LARGE SCALE GENOMIC DNA]</scope>
    <source>
        <strain evidence="11 12">GW210010_S58</strain>
    </source>
</reference>
<evidence type="ECO:0000256" key="1">
    <source>
        <dbReference type="ARBA" id="ARBA00004418"/>
    </source>
</evidence>
<evidence type="ECO:0000256" key="8">
    <source>
        <dbReference type="PROSITE-ProRule" id="PRU00433"/>
    </source>
</evidence>
<evidence type="ECO:0000256" key="5">
    <source>
        <dbReference type="ARBA" id="ARBA00022764"/>
    </source>
</evidence>
<feature type="domain" description="Cytochrome c" evidence="10">
    <location>
        <begin position="208"/>
        <end position="356"/>
    </location>
</feature>
<keyword evidence="3 8" id="KW-0479">Metal-binding</keyword>
<organism evidence="11 12">
    <name type="scientific">Cupriavidus basilensis</name>
    <dbReference type="NCBI Taxonomy" id="68895"/>
    <lineage>
        <taxon>Bacteria</taxon>
        <taxon>Pseudomonadati</taxon>
        <taxon>Pseudomonadota</taxon>
        <taxon>Betaproteobacteria</taxon>
        <taxon>Burkholderiales</taxon>
        <taxon>Burkholderiaceae</taxon>
        <taxon>Cupriavidus</taxon>
    </lineage>
</organism>
<evidence type="ECO:0000256" key="2">
    <source>
        <dbReference type="ARBA" id="ARBA00022617"/>
    </source>
</evidence>
<dbReference type="InterPro" id="IPR036909">
    <property type="entry name" value="Cyt_c-like_dom_sf"/>
</dbReference>
<keyword evidence="4 9" id="KW-0732">Signal</keyword>
<protein>
    <submittedName>
        <fullName evidence="11">Di-heme enzyme</fullName>
    </submittedName>
</protein>
<dbReference type="Proteomes" id="UP001216674">
    <property type="component" value="Unassembled WGS sequence"/>
</dbReference>
<sequence>MKYPVLSALLCALTCLTGAAGPAAQYDWKLPAWVPPPVVPPDNPMSAAKVELGRHLFYDRRLSVDDSTACAGCHLQAKGFTDGRKLALGVHGTQGVRNAMSLGNVAYFPVLTWANPNLTRLEMQVLVPLFGETPLEMGMAGREQLMLERLRSEPRYPALFAAAFPGQADPVSLSSIARALASFERTLLTFNSPYDQYKYGGEPGAISAAARRGETLFFSERMECAHCHGGFNFTDNNRHARLAFPEIGYHNTGLYDLDGNGLYPPDNHGIREFTGNPADEGKMRSPSLRNVAVTAPYMHDGSIATLQEVIRDHYAKRGKAARDGRPPNPLRSEFIEGFELTAQELDDMVAFLQSLTDRQFLEDKRFSDPWPERGARAAGGR</sequence>
<keyword evidence="7 8" id="KW-0408">Iron</keyword>
<dbReference type="NCBIfam" id="TIGR04039">
    <property type="entry name" value="MXAN_0977_Heme2"/>
    <property type="match status" value="1"/>
</dbReference>
<dbReference type="Gene3D" id="1.10.760.10">
    <property type="entry name" value="Cytochrome c-like domain"/>
    <property type="match status" value="2"/>
</dbReference>
<keyword evidence="2 8" id="KW-0349">Heme</keyword>
<dbReference type="PIRSF" id="PIRSF000294">
    <property type="entry name" value="Cytochrome-c_peroxidase"/>
    <property type="match status" value="1"/>
</dbReference>
<name>A0ABT6AJA7_9BURK</name>
<proteinExistence type="predicted"/>
<dbReference type="InterPro" id="IPR009056">
    <property type="entry name" value="Cyt_c-like_dom"/>
</dbReference>
<dbReference type="PANTHER" id="PTHR30600">
    <property type="entry name" value="CYTOCHROME C PEROXIDASE-RELATED"/>
    <property type="match status" value="1"/>
</dbReference>
<evidence type="ECO:0000259" key="10">
    <source>
        <dbReference type="PROSITE" id="PS51007"/>
    </source>
</evidence>
<dbReference type="InterPro" id="IPR023929">
    <property type="entry name" value="MbnH-like"/>
</dbReference>
<evidence type="ECO:0000256" key="3">
    <source>
        <dbReference type="ARBA" id="ARBA00022723"/>
    </source>
</evidence>
<dbReference type="PANTHER" id="PTHR30600:SF14">
    <property type="entry name" value="CYTOCHROME C PEROXIDASE"/>
    <property type="match status" value="1"/>
</dbReference>
<comment type="caution">
    <text evidence="11">The sequence shown here is derived from an EMBL/GenBank/DDBJ whole genome shotgun (WGS) entry which is preliminary data.</text>
</comment>
<dbReference type="InterPro" id="IPR051395">
    <property type="entry name" value="Cytochrome_c_Peroxidase/MauG"/>
</dbReference>
<evidence type="ECO:0000256" key="7">
    <source>
        <dbReference type="ARBA" id="ARBA00023004"/>
    </source>
</evidence>
<evidence type="ECO:0000256" key="9">
    <source>
        <dbReference type="SAM" id="SignalP"/>
    </source>
</evidence>
<keyword evidence="12" id="KW-1185">Reference proteome</keyword>
<evidence type="ECO:0000313" key="11">
    <source>
        <dbReference type="EMBL" id="MDF3832685.1"/>
    </source>
</evidence>
<evidence type="ECO:0000313" key="12">
    <source>
        <dbReference type="Proteomes" id="UP001216674"/>
    </source>
</evidence>
<dbReference type="Pfam" id="PF03150">
    <property type="entry name" value="CCP_MauG"/>
    <property type="match status" value="1"/>
</dbReference>
<feature type="chain" id="PRO_5046233373" evidence="9">
    <location>
        <begin position="20"/>
        <end position="381"/>
    </location>
</feature>
<dbReference type="Pfam" id="PF00034">
    <property type="entry name" value="Cytochrom_C"/>
    <property type="match status" value="1"/>
</dbReference>
<dbReference type="RefSeq" id="WP_276264234.1">
    <property type="nucleotide sequence ID" value="NZ_JARJLM010000124.1"/>
</dbReference>
<dbReference type="InterPro" id="IPR026259">
    <property type="entry name" value="MauG/Cytc_peroxidase"/>
</dbReference>
<dbReference type="PROSITE" id="PS51007">
    <property type="entry name" value="CYTC"/>
    <property type="match status" value="1"/>
</dbReference>
<evidence type="ECO:0000256" key="4">
    <source>
        <dbReference type="ARBA" id="ARBA00022729"/>
    </source>
</evidence>
<dbReference type="EMBL" id="JARJLM010000124">
    <property type="protein sequence ID" value="MDF3832685.1"/>
    <property type="molecule type" value="Genomic_DNA"/>
</dbReference>